<keyword evidence="6 9" id="KW-0808">Transferase</keyword>
<organism evidence="12">
    <name type="scientific">Chlorella variabilis</name>
    <name type="common">Green alga</name>
    <dbReference type="NCBI Taxonomy" id="554065"/>
    <lineage>
        <taxon>Eukaryota</taxon>
        <taxon>Viridiplantae</taxon>
        <taxon>Chlorophyta</taxon>
        <taxon>core chlorophytes</taxon>
        <taxon>Trebouxiophyceae</taxon>
        <taxon>Chlorellales</taxon>
        <taxon>Chlorellaceae</taxon>
        <taxon>Chlorella clade</taxon>
        <taxon>Chlorella</taxon>
    </lineage>
</organism>
<feature type="domain" description="Serine hydroxymethyltransferase-like" evidence="10">
    <location>
        <begin position="26"/>
        <end position="428"/>
    </location>
</feature>
<dbReference type="InterPro" id="IPR015422">
    <property type="entry name" value="PyrdxlP-dep_Trfase_small"/>
</dbReference>
<keyword evidence="7 8" id="KW-0663">Pyridoxal phosphate</keyword>
<dbReference type="Proteomes" id="UP000008141">
    <property type="component" value="Unassembled WGS sequence"/>
</dbReference>
<dbReference type="AlphaFoldDB" id="E1Z3F6"/>
<evidence type="ECO:0000259" key="10">
    <source>
        <dbReference type="Pfam" id="PF00464"/>
    </source>
</evidence>
<evidence type="ECO:0000256" key="2">
    <source>
        <dbReference type="ARBA" id="ARBA00001933"/>
    </source>
</evidence>
<dbReference type="FunCoup" id="E1Z3F6">
    <property type="interactions" value="726"/>
</dbReference>
<dbReference type="GeneID" id="17359021"/>
<dbReference type="EC" id="2.1.2.1" evidence="9"/>
<dbReference type="EMBL" id="GL433835">
    <property type="protein sequence ID" value="EFN60155.1"/>
    <property type="molecule type" value="Genomic_DNA"/>
</dbReference>
<dbReference type="InterPro" id="IPR049943">
    <property type="entry name" value="Ser_HO-MeTrfase-like"/>
</dbReference>
<evidence type="ECO:0000256" key="9">
    <source>
        <dbReference type="RuleBase" id="RU000585"/>
    </source>
</evidence>
<dbReference type="GO" id="GO:0005739">
    <property type="term" value="C:mitochondrion"/>
    <property type="evidence" value="ECO:0007669"/>
    <property type="project" value="TreeGrafter"/>
</dbReference>
<evidence type="ECO:0000256" key="7">
    <source>
        <dbReference type="ARBA" id="ARBA00022898"/>
    </source>
</evidence>
<dbReference type="GO" id="GO:0035999">
    <property type="term" value="P:tetrahydrofolate interconversion"/>
    <property type="evidence" value="ECO:0007669"/>
    <property type="project" value="UniProtKB-UniPathway"/>
</dbReference>
<dbReference type="NCBIfam" id="NF000586">
    <property type="entry name" value="PRK00011.1"/>
    <property type="match status" value="1"/>
</dbReference>
<dbReference type="GO" id="GO:0030170">
    <property type="term" value="F:pyridoxal phosphate binding"/>
    <property type="evidence" value="ECO:0007669"/>
    <property type="project" value="InterPro"/>
</dbReference>
<dbReference type="SUPFAM" id="SSF53383">
    <property type="entry name" value="PLP-dependent transferases"/>
    <property type="match status" value="1"/>
</dbReference>
<protein>
    <recommendedName>
        <fullName evidence="9">Serine hydroxymethyltransferase</fullName>
        <ecNumber evidence="9">2.1.2.1</ecNumber>
    </recommendedName>
</protein>
<dbReference type="GO" id="GO:0004372">
    <property type="term" value="F:glycine hydroxymethyltransferase activity"/>
    <property type="evidence" value="ECO:0007669"/>
    <property type="project" value="UniProtKB-EC"/>
</dbReference>
<evidence type="ECO:0000256" key="5">
    <source>
        <dbReference type="ARBA" id="ARBA00022563"/>
    </source>
</evidence>
<keyword evidence="12" id="KW-1185">Reference proteome</keyword>
<dbReference type="PANTHER" id="PTHR11680">
    <property type="entry name" value="SERINE HYDROXYMETHYLTRANSFERASE"/>
    <property type="match status" value="1"/>
</dbReference>
<name>E1Z3F6_CHLVA</name>
<gene>
    <name evidence="11" type="ORF">CHLNCDRAFT_56614</name>
</gene>
<dbReference type="OrthoDB" id="10265628at2759"/>
<evidence type="ECO:0000256" key="6">
    <source>
        <dbReference type="ARBA" id="ARBA00022679"/>
    </source>
</evidence>
<dbReference type="HAMAP" id="MF_00051">
    <property type="entry name" value="SHMT"/>
    <property type="match status" value="1"/>
</dbReference>
<dbReference type="RefSeq" id="XP_005852257.1">
    <property type="nucleotide sequence ID" value="XM_005852195.1"/>
</dbReference>
<evidence type="ECO:0000256" key="1">
    <source>
        <dbReference type="ARBA" id="ARBA00001528"/>
    </source>
</evidence>
<evidence type="ECO:0000256" key="8">
    <source>
        <dbReference type="PIRSR" id="PIRSR000412-50"/>
    </source>
</evidence>
<comment type="function">
    <text evidence="9">Interconversion of serine and glycine.</text>
</comment>
<dbReference type="Gene3D" id="3.40.640.10">
    <property type="entry name" value="Type I PLP-dependent aspartate aminotransferase-like (Major domain)"/>
    <property type="match status" value="1"/>
</dbReference>
<dbReference type="eggNOG" id="KOG2467">
    <property type="taxonomic scope" value="Eukaryota"/>
</dbReference>
<evidence type="ECO:0000256" key="3">
    <source>
        <dbReference type="ARBA" id="ARBA00004777"/>
    </source>
</evidence>
<dbReference type="OMA" id="WFRGVQY"/>
<dbReference type="Gene3D" id="3.90.1150.10">
    <property type="entry name" value="Aspartate Aminotransferase, domain 1"/>
    <property type="match status" value="1"/>
</dbReference>
<reference evidence="11 12" key="1">
    <citation type="journal article" date="2010" name="Plant Cell">
        <title>The Chlorella variabilis NC64A genome reveals adaptation to photosymbiosis, coevolution with viruses, and cryptic sex.</title>
        <authorList>
            <person name="Blanc G."/>
            <person name="Duncan G."/>
            <person name="Agarkova I."/>
            <person name="Borodovsky M."/>
            <person name="Gurnon J."/>
            <person name="Kuo A."/>
            <person name="Lindquist E."/>
            <person name="Lucas S."/>
            <person name="Pangilinan J."/>
            <person name="Polle J."/>
            <person name="Salamov A."/>
            <person name="Terry A."/>
            <person name="Yamada T."/>
            <person name="Dunigan D.D."/>
            <person name="Grigoriev I.V."/>
            <person name="Claverie J.M."/>
            <person name="Van Etten J.L."/>
        </authorList>
    </citation>
    <scope>NUCLEOTIDE SEQUENCE [LARGE SCALE GENOMIC DNA]</scope>
    <source>
        <strain evidence="11 12">NC64A</strain>
    </source>
</reference>
<comment type="pathway">
    <text evidence="3 9">One-carbon metabolism; tetrahydrofolate interconversion.</text>
</comment>
<dbReference type="InterPro" id="IPR001085">
    <property type="entry name" value="Ser_HO-MeTrfase"/>
</dbReference>
<dbReference type="STRING" id="554065.E1Z3F6"/>
<dbReference type="Pfam" id="PF00464">
    <property type="entry name" value="SHMT"/>
    <property type="match status" value="1"/>
</dbReference>
<dbReference type="InterPro" id="IPR019798">
    <property type="entry name" value="Ser_HO-MeTrfase_PLP_BS"/>
</dbReference>
<dbReference type="InParanoid" id="E1Z3F6"/>
<dbReference type="PROSITE" id="PS00096">
    <property type="entry name" value="SHMT"/>
    <property type="match status" value="1"/>
</dbReference>
<dbReference type="CDD" id="cd00378">
    <property type="entry name" value="SHMT"/>
    <property type="match status" value="1"/>
</dbReference>
<proteinExistence type="inferred from homology"/>
<evidence type="ECO:0000313" key="12">
    <source>
        <dbReference type="Proteomes" id="UP000008141"/>
    </source>
</evidence>
<feature type="modified residue" description="N6-(pyridoxal phosphate)lysine" evidence="8">
    <location>
        <position position="258"/>
    </location>
</feature>
<comment type="catalytic activity">
    <reaction evidence="1 9">
        <text>(6R)-5,10-methylene-5,6,7,8-tetrahydrofolate + glycine + H2O = (6S)-5,6,7,8-tetrahydrofolate + L-serine</text>
        <dbReference type="Rhea" id="RHEA:15481"/>
        <dbReference type="ChEBI" id="CHEBI:15377"/>
        <dbReference type="ChEBI" id="CHEBI:15636"/>
        <dbReference type="ChEBI" id="CHEBI:33384"/>
        <dbReference type="ChEBI" id="CHEBI:57305"/>
        <dbReference type="ChEBI" id="CHEBI:57453"/>
        <dbReference type="EC" id="2.1.2.1"/>
    </reaction>
</comment>
<evidence type="ECO:0000313" key="11">
    <source>
        <dbReference type="EMBL" id="EFN60155.1"/>
    </source>
</evidence>
<dbReference type="InterPro" id="IPR015421">
    <property type="entry name" value="PyrdxlP-dep_Trfase_major"/>
</dbReference>
<dbReference type="InterPro" id="IPR039429">
    <property type="entry name" value="SHMT-like_dom"/>
</dbReference>
<dbReference type="PIRSF" id="PIRSF000412">
    <property type="entry name" value="SHMT"/>
    <property type="match status" value="1"/>
</dbReference>
<dbReference type="KEGG" id="cvr:CHLNCDRAFT_56614"/>
<dbReference type="PANTHER" id="PTHR11680:SF35">
    <property type="entry name" value="SERINE HYDROXYMETHYLTRANSFERASE 1"/>
    <property type="match status" value="1"/>
</dbReference>
<accession>E1Z3F6</accession>
<comment type="similarity">
    <text evidence="4 9">Belongs to the SHMT family.</text>
</comment>
<dbReference type="GO" id="GO:0019264">
    <property type="term" value="P:glycine biosynthetic process from serine"/>
    <property type="evidence" value="ECO:0007669"/>
    <property type="project" value="InterPro"/>
</dbReference>
<evidence type="ECO:0000256" key="4">
    <source>
        <dbReference type="ARBA" id="ARBA00006376"/>
    </source>
</evidence>
<comment type="cofactor">
    <cofactor evidence="2 8 9">
        <name>pyridoxal 5'-phosphate</name>
        <dbReference type="ChEBI" id="CHEBI:597326"/>
    </cofactor>
</comment>
<dbReference type="UniPathway" id="UPA00193"/>
<keyword evidence="5 9" id="KW-0554">One-carbon metabolism</keyword>
<sequence length="484" mass="53080">MVGAANGVAGHGKDMLAMFPEALKSLAEADPEVAAIIEDEKRRQWRGIELIASENFTSRPVMEALGSCLTNKYSEGQPGARYYGGNENIDRIENLCKARALEAFHLSPDQWGVNVQPYSGSPANFAVYTALLSPHDRIMGLDLPSGGHLTHGYYTAGGKKISATSIFFESLPYKLDMGTGYLDHEKLEERALDYRPKLIICGGSAYPREWDYKRLRQIADKVGALLMMDMAHISGLVAAQEAAQPFEYADIVTTTTHKSLRGPRAGMIFFRRGPKPADRLGRDEDAGAVYDFEDRINFAVFPSLQGGPHNHQIGALAVALKHVQTPEFKQYAQQVKRNAAALGDTLTKHGYKLVTGGTDNHLVLWDLRPEGITGSKMEKACDLCHITLNKNAVVGDVSALTPGGVRIGSPAMTSRGLKEEDFARIADFLHEVLEECKATQRKSGKKLLEFSNTIETSPVIADIRRRVEEWAGSFPMPGFDVSAL</sequence>
<dbReference type="FunFam" id="3.40.640.10:FF:000050">
    <property type="entry name" value="Serine hydroxymethyltransferase"/>
    <property type="match status" value="1"/>
</dbReference>
<dbReference type="InterPro" id="IPR015424">
    <property type="entry name" value="PyrdxlP-dep_Trfase"/>
</dbReference>